<accession>A0A7C9N6K3</accession>
<evidence type="ECO:0000313" key="2">
    <source>
        <dbReference type="EMBL" id="MYL84375.1"/>
    </source>
</evidence>
<evidence type="ECO:0000313" key="3">
    <source>
        <dbReference type="Proteomes" id="UP000482487"/>
    </source>
</evidence>
<protein>
    <submittedName>
        <fullName evidence="2">Chitin deacetylase</fullName>
    </submittedName>
</protein>
<dbReference type="GO" id="GO:0005975">
    <property type="term" value="P:carbohydrate metabolic process"/>
    <property type="evidence" value="ECO:0007669"/>
    <property type="project" value="InterPro"/>
</dbReference>
<keyword evidence="3" id="KW-1185">Reference proteome</keyword>
<feature type="signal peptide" evidence="1">
    <location>
        <begin position="1"/>
        <end position="28"/>
    </location>
</feature>
<dbReference type="InterPro" id="IPR011330">
    <property type="entry name" value="Glyco_hydro/deAcase_b/a-brl"/>
</dbReference>
<dbReference type="Proteomes" id="UP000482487">
    <property type="component" value="Unassembled WGS sequence"/>
</dbReference>
<organism evidence="2 3">
    <name type="scientific">Solidesulfovibrio aerotolerans</name>
    <dbReference type="NCBI Taxonomy" id="295255"/>
    <lineage>
        <taxon>Bacteria</taxon>
        <taxon>Pseudomonadati</taxon>
        <taxon>Thermodesulfobacteriota</taxon>
        <taxon>Desulfovibrionia</taxon>
        <taxon>Desulfovibrionales</taxon>
        <taxon>Desulfovibrionaceae</taxon>
        <taxon>Solidesulfovibrio</taxon>
    </lineage>
</organism>
<reference evidence="2 3" key="1">
    <citation type="submission" date="2020-01" db="EMBL/GenBank/DDBJ databases">
        <title>Genome sequence of Desulfovibrio aerotolerans DSM 16695(T).</title>
        <authorList>
            <person name="Karnachuk O."/>
            <person name="Avakyan M."/>
            <person name="Mardanov A."/>
            <person name="Kadnikov V."/>
            <person name="Ravin N."/>
        </authorList>
    </citation>
    <scope>NUCLEOTIDE SEQUENCE [LARGE SCALE GENOMIC DNA]</scope>
    <source>
        <strain evidence="2 3">DSM 16695</strain>
    </source>
</reference>
<feature type="chain" id="PRO_5028881880" evidence="1">
    <location>
        <begin position="29"/>
        <end position="383"/>
    </location>
</feature>
<dbReference type="Gene3D" id="3.20.20.370">
    <property type="entry name" value="Glycoside hydrolase/deacetylase"/>
    <property type="match status" value="1"/>
</dbReference>
<dbReference type="SUPFAM" id="SSF88713">
    <property type="entry name" value="Glycoside hydrolase/deacetylase"/>
    <property type="match status" value="1"/>
</dbReference>
<evidence type="ECO:0000256" key="1">
    <source>
        <dbReference type="SAM" id="SignalP"/>
    </source>
</evidence>
<dbReference type="AlphaFoldDB" id="A0A7C9N6K3"/>
<dbReference type="OrthoDB" id="5444547at2"/>
<name>A0A7C9N6K3_9BACT</name>
<dbReference type="RefSeq" id="WP_160962341.1">
    <property type="nucleotide sequence ID" value="NZ_WVUD01000030.1"/>
</dbReference>
<dbReference type="EMBL" id="WVUD01000030">
    <property type="protein sequence ID" value="MYL84375.1"/>
    <property type="molecule type" value="Genomic_DNA"/>
</dbReference>
<comment type="caution">
    <text evidence="2">The sequence shown here is derived from an EMBL/GenBank/DDBJ whole genome shotgun (WGS) entry which is preliminary data.</text>
</comment>
<gene>
    <name evidence="2" type="ORF">GTA51_14700</name>
</gene>
<sequence length="383" mass="41132">MLRRCCVLCGGLLAACLLLAAALVPAQAQGFSEATRGVPLPGNGPRAYVNIIIDDLANLDLWTQLAADCDAFGFKTTLALNTAKATPDDYARLAKAVAAGHEIANHTRDHVSVAPGGAVKLRYYDAKITAAHAVVDQGKGVLRIMAGDNPQPVAELDLSETGRNQTLKQLVDALNTVRGVVATLGDPYYANIHSRFLLEKDNTDIYFKNGFAPLFVNIPANARYEIEGARHDIETGLPGFVCRSMVYPFLVSDPASRQVARELGNDCGRVGTAGNAALGAPGGYDLYQIYAVKPREAFGTNVTAPEFAANVAAFLKKLKEVGGVCCLYSHGPDEFTNEQWRALLPLLAKDKDVAYVTLNALSTFVRKTAQLRDGKYYLPQSGK</sequence>
<keyword evidence="1" id="KW-0732">Signal</keyword>
<proteinExistence type="predicted"/>
<dbReference type="PROSITE" id="PS51257">
    <property type="entry name" value="PROKAR_LIPOPROTEIN"/>
    <property type="match status" value="1"/>
</dbReference>